<proteinExistence type="predicted"/>
<dbReference type="EMBL" id="CAJEWN010000606">
    <property type="protein sequence ID" value="CAD2186787.1"/>
    <property type="molecule type" value="Genomic_DNA"/>
</dbReference>
<feature type="region of interest" description="Disordered" evidence="1">
    <location>
        <begin position="1"/>
        <end position="37"/>
    </location>
</feature>
<accession>A0A6V7WIE8</accession>
<organism evidence="2 3">
    <name type="scientific">Meloidogyne enterolobii</name>
    <name type="common">Root-knot nematode worm</name>
    <name type="synonym">Meloidogyne mayaguensis</name>
    <dbReference type="NCBI Taxonomy" id="390850"/>
    <lineage>
        <taxon>Eukaryota</taxon>
        <taxon>Metazoa</taxon>
        <taxon>Ecdysozoa</taxon>
        <taxon>Nematoda</taxon>
        <taxon>Chromadorea</taxon>
        <taxon>Rhabditida</taxon>
        <taxon>Tylenchina</taxon>
        <taxon>Tylenchomorpha</taxon>
        <taxon>Tylenchoidea</taxon>
        <taxon>Meloidogynidae</taxon>
        <taxon>Meloidogyninae</taxon>
        <taxon>Meloidogyne</taxon>
    </lineage>
</organism>
<evidence type="ECO:0000256" key="1">
    <source>
        <dbReference type="SAM" id="MobiDB-lite"/>
    </source>
</evidence>
<sequence length="108" mass="12279">MGATSSTSNGFDKTRRMSSALVDDESEDRENWKGNKAQSMYDLQRERSLETIKATAVAINNLGVVERKNENDKLKEVEIEQTKKRSPSRRLLITTKRISSTDKTNKNT</sequence>
<evidence type="ECO:0000313" key="3">
    <source>
        <dbReference type="Proteomes" id="UP000580250"/>
    </source>
</evidence>
<comment type="caution">
    <text evidence="2">The sequence shown here is derived from an EMBL/GenBank/DDBJ whole genome shotgun (WGS) entry which is preliminary data.</text>
</comment>
<protein>
    <submittedName>
        <fullName evidence="2">Uncharacterized protein</fullName>
    </submittedName>
</protein>
<dbReference type="Proteomes" id="UP000580250">
    <property type="component" value="Unassembled WGS sequence"/>
</dbReference>
<feature type="compositionally biased region" description="Polar residues" evidence="1">
    <location>
        <begin position="1"/>
        <end position="11"/>
    </location>
</feature>
<name>A0A6V7WIE8_MELEN</name>
<feature type="compositionally biased region" description="Basic and acidic residues" evidence="1">
    <location>
        <begin position="99"/>
        <end position="108"/>
    </location>
</feature>
<reference evidence="2 3" key="1">
    <citation type="submission" date="2020-08" db="EMBL/GenBank/DDBJ databases">
        <authorList>
            <person name="Koutsovoulos G."/>
            <person name="Danchin GJ E."/>
        </authorList>
    </citation>
    <scope>NUCLEOTIDE SEQUENCE [LARGE SCALE GENOMIC DNA]</scope>
</reference>
<dbReference type="AlphaFoldDB" id="A0A6V7WIE8"/>
<evidence type="ECO:0000313" key="2">
    <source>
        <dbReference type="EMBL" id="CAD2186787.1"/>
    </source>
</evidence>
<gene>
    <name evidence="2" type="ORF">MENT_LOCUS39316</name>
</gene>
<feature type="region of interest" description="Disordered" evidence="1">
    <location>
        <begin position="77"/>
        <end position="108"/>
    </location>
</feature>